<reference evidence="1 2" key="1">
    <citation type="journal article" date="2011" name="Science">
        <title>The Selaginella genome identifies genetic changes associated with the evolution of vascular plants.</title>
        <authorList>
            <person name="Banks J.A."/>
            <person name="Nishiyama T."/>
            <person name="Hasebe M."/>
            <person name="Bowman J.L."/>
            <person name="Gribskov M."/>
            <person name="dePamphilis C."/>
            <person name="Albert V.A."/>
            <person name="Aono N."/>
            <person name="Aoyama T."/>
            <person name="Ambrose B.A."/>
            <person name="Ashton N.W."/>
            <person name="Axtell M.J."/>
            <person name="Barker E."/>
            <person name="Barker M.S."/>
            <person name="Bennetzen J.L."/>
            <person name="Bonawitz N.D."/>
            <person name="Chapple C."/>
            <person name="Cheng C."/>
            <person name="Correa L.G."/>
            <person name="Dacre M."/>
            <person name="DeBarry J."/>
            <person name="Dreyer I."/>
            <person name="Elias M."/>
            <person name="Engstrom E.M."/>
            <person name="Estelle M."/>
            <person name="Feng L."/>
            <person name="Finet C."/>
            <person name="Floyd S.K."/>
            <person name="Frommer W.B."/>
            <person name="Fujita T."/>
            <person name="Gramzow L."/>
            <person name="Gutensohn M."/>
            <person name="Harholt J."/>
            <person name="Hattori M."/>
            <person name="Heyl A."/>
            <person name="Hirai T."/>
            <person name="Hiwatashi Y."/>
            <person name="Ishikawa M."/>
            <person name="Iwata M."/>
            <person name="Karol K.G."/>
            <person name="Koehler B."/>
            <person name="Kolukisaoglu U."/>
            <person name="Kubo M."/>
            <person name="Kurata T."/>
            <person name="Lalonde S."/>
            <person name="Li K."/>
            <person name="Li Y."/>
            <person name="Litt A."/>
            <person name="Lyons E."/>
            <person name="Manning G."/>
            <person name="Maruyama T."/>
            <person name="Michael T.P."/>
            <person name="Mikami K."/>
            <person name="Miyazaki S."/>
            <person name="Morinaga S."/>
            <person name="Murata T."/>
            <person name="Mueller-Roeber B."/>
            <person name="Nelson D.R."/>
            <person name="Obara M."/>
            <person name="Oguri Y."/>
            <person name="Olmstead R.G."/>
            <person name="Onodera N."/>
            <person name="Petersen B.L."/>
            <person name="Pils B."/>
            <person name="Prigge M."/>
            <person name="Rensing S.A."/>
            <person name="Riano-Pachon D.M."/>
            <person name="Roberts A.W."/>
            <person name="Sato Y."/>
            <person name="Scheller H.V."/>
            <person name="Schulz B."/>
            <person name="Schulz C."/>
            <person name="Shakirov E.V."/>
            <person name="Shibagaki N."/>
            <person name="Shinohara N."/>
            <person name="Shippen D.E."/>
            <person name="Soerensen I."/>
            <person name="Sotooka R."/>
            <person name="Sugimoto N."/>
            <person name="Sugita M."/>
            <person name="Sumikawa N."/>
            <person name="Tanurdzic M."/>
            <person name="Theissen G."/>
            <person name="Ulvskov P."/>
            <person name="Wakazuki S."/>
            <person name="Weng J.K."/>
            <person name="Willats W.W."/>
            <person name="Wipf D."/>
            <person name="Wolf P.G."/>
            <person name="Yang L."/>
            <person name="Zimmer A.D."/>
            <person name="Zhu Q."/>
            <person name="Mitros T."/>
            <person name="Hellsten U."/>
            <person name="Loque D."/>
            <person name="Otillar R."/>
            <person name="Salamov A."/>
            <person name="Schmutz J."/>
            <person name="Shapiro H."/>
            <person name="Lindquist E."/>
            <person name="Lucas S."/>
            <person name="Rokhsar D."/>
            <person name="Grigoriev I.V."/>
        </authorList>
    </citation>
    <scope>NUCLEOTIDE SEQUENCE [LARGE SCALE GENOMIC DNA]</scope>
</reference>
<dbReference type="Proteomes" id="UP000001514">
    <property type="component" value="Unassembled WGS sequence"/>
</dbReference>
<dbReference type="AlphaFoldDB" id="D8S2H7"/>
<dbReference type="Gramene" id="EFJ21634">
    <property type="protein sequence ID" value="EFJ21634"/>
    <property type="gene ID" value="SELMODRAFT_417518"/>
</dbReference>
<evidence type="ECO:0000313" key="1">
    <source>
        <dbReference type="EMBL" id="EFJ21634.1"/>
    </source>
</evidence>
<accession>D8S2H7</accession>
<keyword evidence="2" id="KW-1185">Reference proteome</keyword>
<sequence>MGAEIQGIFQRWLPLLLHRAVHVRCDPSKPLAPHGRASCEQRENREGKCLAALCGSLVAGYVCTGSFELFAWDAADRRWSFCHGQETGSTRGILVFEQDHLLLSLLSTACLRLVPYTRTQRGDRRSLSTMAPMELELDGLRLEPRSENQVELRKQWRSRWMTCRTSLDFAKLIVSPTSYSRRNSPGLMVVDFEFKALCCIVRTTRRAFYEDAIEWRQASKKWDLKVGNAAFCKQQDLIERLLYIHFTKLISFALLILAHTGELLESKDAIQGENLCLRGCEPANLPAQFASKFLVHDQLQTILPCKLLPRIKNTSCTLLDTVVLPTLFSLSKTTRESTVVPTNHPPGFSDDEMLYRAVRAVASLDAA</sequence>
<organism evidence="2">
    <name type="scientific">Selaginella moellendorffii</name>
    <name type="common">Spikemoss</name>
    <dbReference type="NCBI Taxonomy" id="88036"/>
    <lineage>
        <taxon>Eukaryota</taxon>
        <taxon>Viridiplantae</taxon>
        <taxon>Streptophyta</taxon>
        <taxon>Embryophyta</taxon>
        <taxon>Tracheophyta</taxon>
        <taxon>Lycopodiopsida</taxon>
        <taxon>Selaginellales</taxon>
        <taxon>Selaginellaceae</taxon>
        <taxon>Selaginella</taxon>
    </lineage>
</organism>
<dbReference type="EMBL" id="GL377599">
    <property type="protein sequence ID" value="EFJ21634.1"/>
    <property type="molecule type" value="Genomic_DNA"/>
</dbReference>
<protein>
    <submittedName>
        <fullName evidence="1">Uncharacterized protein</fullName>
    </submittedName>
</protein>
<dbReference type="HOGENOM" id="CLU_755225_0_0_1"/>
<proteinExistence type="predicted"/>
<name>D8S2H7_SELML</name>
<evidence type="ECO:0000313" key="2">
    <source>
        <dbReference type="Proteomes" id="UP000001514"/>
    </source>
</evidence>
<dbReference type="InParanoid" id="D8S2H7"/>
<dbReference type="KEGG" id="smo:SELMODRAFT_417518"/>
<gene>
    <name evidence="1" type="ORF">SELMODRAFT_417518</name>
</gene>